<evidence type="ECO:0000313" key="5">
    <source>
        <dbReference type="Proteomes" id="UP001164706"/>
    </source>
</evidence>
<organism evidence="4 5">
    <name type="scientific">Microcella daejeonensis</name>
    <dbReference type="NCBI Taxonomy" id="2994971"/>
    <lineage>
        <taxon>Bacteria</taxon>
        <taxon>Bacillati</taxon>
        <taxon>Actinomycetota</taxon>
        <taxon>Actinomycetes</taxon>
        <taxon>Micrococcales</taxon>
        <taxon>Microbacteriaceae</taxon>
        <taxon>Microcella</taxon>
    </lineage>
</organism>
<accession>A0A9E8MPP8</accession>
<evidence type="ECO:0000256" key="2">
    <source>
        <dbReference type="SAM" id="Phobius"/>
    </source>
</evidence>
<dbReference type="InterPro" id="IPR006976">
    <property type="entry name" value="VanZ-like"/>
</dbReference>
<proteinExistence type="predicted"/>
<name>A0A9E8MPP8_9MICO</name>
<dbReference type="AlphaFoldDB" id="A0A9E8MPP8"/>
<keyword evidence="2" id="KW-0472">Membrane</keyword>
<dbReference type="RefSeq" id="WP_267782720.1">
    <property type="nucleotide sequence ID" value="NZ_CP113089.1"/>
</dbReference>
<dbReference type="Proteomes" id="UP001164706">
    <property type="component" value="Chromosome"/>
</dbReference>
<keyword evidence="2" id="KW-0812">Transmembrane</keyword>
<evidence type="ECO:0000313" key="4">
    <source>
        <dbReference type="EMBL" id="WAB82576.1"/>
    </source>
</evidence>
<feature type="transmembrane region" description="Helical" evidence="2">
    <location>
        <begin position="60"/>
        <end position="78"/>
    </location>
</feature>
<feature type="domain" description="VanZ-like" evidence="3">
    <location>
        <begin position="14"/>
        <end position="130"/>
    </location>
</feature>
<dbReference type="KEGG" id="mdb:OVN18_06135"/>
<feature type="transmembrane region" description="Helical" evidence="2">
    <location>
        <begin position="113"/>
        <end position="135"/>
    </location>
</feature>
<protein>
    <submittedName>
        <fullName evidence="4">VanZ family protein</fullName>
    </submittedName>
</protein>
<evidence type="ECO:0000259" key="3">
    <source>
        <dbReference type="Pfam" id="PF04892"/>
    </source>
</evidence>
<keyword evidence="5" id="KW-1185">Reference proteome</keyword>
<feature type="transmembrane region" description="Helical" evidence="2">
    <location>
        <begin position="85"/>
        <end position="107"/>
    </location>
</feature>
<sequence>MVRLRLTALVLGAAYTALLLLFTLSPVSQLYVGSEAQQGVLSWGSWLDPQTWAEGTLVEFAANIAIFIPWGVLALLAVGVRRWWLAAAGGVLLTWVIEVAQIPLARISDPRDLIANTAGAVLGVGIAALLSVIGARSRRRGEARARRSPSPLRPAPAPR</sequence>
<reference evidence="4" key="1">
    <citation type="submission" date="2022-11" db="EMBL/GenBank/DDBJ databases">
        <title>Description of Microcella daejonensis nov. sp, isolated from riverside soil.</title>
        <authorList>
            <person name="Molina K.M."/>
            <person name="Kim S.B."/>
        </authorList>
    </citation>
    <scope>NUCLEOTIDE SEQUENCE</scope>
    <source>
        <strain evidence="4">MMS21-STM12</strain>
    </source>
</reference>
<keyword evidence="2" id="KW-1133">Transmembrane helix</keyword>
<dbReference type="Pfam" id="PF04892">
    <property type="entry name" value="VanZ"/>
    <property type="match status" value="1"/>
</dbReference>
<evidence type="ECO:0000256" key="1">
    <source>
        <dbReference type="SAM" id="MobiDB-lite"/>
    </source>
</evidence>
<feature type="region of interest" description="Disordered" evidence="1">
    <location>
        <begin position="140"/>
        <end position="159"/>
    </location>
</feature>
<gene>
    <name evidence="4" type="ORF">OVN18_06135</name>
</gene>
<dbReference type="EMBL" id="CP113089">
    <property type="protein sequence ID" value="WAB82576.1"/>
    <property type="molecule type" value="Genomic_DNA"/>
</dbReference>